<dbReference type="Proteomes" id="UP000054843">
    <property type="component" value="Unassembled WGS sequence"/>
</dbReference>
<proteinExistence type="predicted"/>
<keyword evidence="2" id="KW-1185">Reference proteome</keyword>
<protein>
    <submittedName>
        <fullName evidence="1">Uncharacterized protein</fullName>
    </submittedName>
</protein>
<name>A0A0V1N695_9BILA</name>
<sequence>MALCVIDFNLWNKVPYSAFRSDLPSYRILRDELDDQIVQQHSTSNEHLDIVHGLETLETPLEAYQAFLMPMTLPRLPRELTMKWKRGRTDEKNSLKELLTFLKAEIRIRERYGSFDSSARVDSEIQVLLMEKKMHLKKNIPWLLFIHSGDSSMPKTTMVDPNKKCPTTRIYRFKRQCFGLSYSCNNDLLSRGLTVEQLASYSFWWHGTAWVMEDRNHHFEDMQRFDRPWSYSGRECVKTPTATCDIFRSLTQRKTL</sequence>
<dbReference type="EMBL" id="JYDO01000006">
    <property type="protein sequence ID" value="KRZ79538.1"/>
    <property type="molecule type" value="Genomic_DNA"/>
</dbReference>
<organism evidence="1 2">
    <name type="scientific">Trichinella papuae</name>
    <dbReference type="NCBI Taxonomy" id="268474"/>
    <lineage>
        <taxon>Eukaryota</taxon>
        <taxon>Metazoa</taxon>
        <taxon>Ecdysozoa</taxon>
        <taxon>Nematoda</taxon>
        <taxon>Enoplea</taxon>
        <taxon>Dorylaimia</taxon>
        <taxon>Trichinellida</taxon>
        <taxon>Trichinellidae</taxon>
        <taxon>Trichinella</taxon>
    </lineage>
</organism>
<evidence type="ECO:0000313" key="1">
    <source>
        <dbReference type="EMBL" id="KRZ79538.1"/>
    </source>
</evidence>
<gene>
    <name evidence="1" type="ORF">T10_5987</name>
</gene>
<dbReference type="AlphaFoldDB" id="A0A0V1N695"/>
<dbReference type="OrthoDB" id="5933503at2759"/>
<reference evidence="1 2" key="1">
    <citation type="submission" date="2015-01" db="EMBL/GenBank/DDBJ databases">
        <title>Evolution of Trichinella species and genotypes.</title>
        <authorList>
            <person name="Korhonen P.K."/>
            <person name="Edoardo P."/>
            <person name="Giuseppe L.R."/>
            <person name="Gasser R.B."/>
        </authorList>
    </citation>
    <scope>NUCLEOTIDE SEQUENCE [LARGE SCALE GENOMIC DNA]</scope>
    <source>
        <strain evidence="1">ISS1980</strain>
    </source>
</reference>
<accession>A0A0V1N695</accession>
<comment type="caution">
    <text evidence="1">The sequence shown here is derived from an EMBL/GenBank/DDBJ whole genome shotgun (WGS) entry which is preliminary data.</text>
</comment>
<evidence type="ECO:0000313" key="2">
    <source>
        <dbReference type="Proteomes" id="UP000054843"/>
    </source>
</evidence>